<evidence type="ECO:0000313" key="6">
    <source>
        <dbReference type="Proteomes" id="UP000027138"/>
    </source>
</evidence>
<keyword evidence="2" id="KW-0328">Glycosyltransferase</keyword>
<dbReference type="InterPro" id="IPR002213">
    <property type="entry name" value="UDP_glucos_trans"/>
</dbReference>
<comment type="similarity">
    <text evidence="1">Belongs to the UDP-glycosyltransferase family.</text>
</comment>
<name>A0A067K433_JATCU</name>
<proteinExistence type="inferred from homology"/>
<dbReference type="Pfam" id="PF26168">
    <property type="entry name" value="Glyco_transf_N"/>
    <property type="match status" value="1"/>
</dbReference>
<evidence type="ECO:0000259" key="4">
    <source>
        <dbReference type="Pfam" id="PF26168"/>
    </source>
</evidence>
<dbReference type="FunFam" id="3.40.50.2000:FF:000088">
    <property type="entry name" value="Glycosyltransferase"/>
    <property type="match status" value="1"/>
</dbReference>
<dbReference type="EMBL" id="KK914734">
    <property type="protein sequence ID" value="KDP29783.1"/>
    <property type="molecule type" value="Genomic_DNA"/>
</dbReference>
<protein>
    <recommendedName>
        <fullName evidence="4">Glycosyltransferase N-terminal domain-containing protein</fullName>
    </recommendedName>
</protein>
<feature type="domain" description="Glycosyltransferase N-terminal" evidence="4">
    <location>
        <begin position="8"/>
        <end position="109"/>
    </location>
</feature>
<dbReference type="PANTHER" id="PTHR48049">
    <property type="entry name" value="GLYCOSYLTRANSFERASE"/>
    <property type="match status" value="1"/>
</dbReference>
<evidence type="ECO:0000256" key="1">
    <source>
        <dbReference type="ARBA" id="ARBA00009995"/>
    </source>
</evidence>
<accession>A0A067K433</accession>
<dbReference type="SUPFAM" id="SSF53756">
    <property type="entry name" value="UDP-Glycosyltransferase/glycogen phosphorylase"/>
    <property type="match status" value="1"/>
</dbReference>
<dbReference type="FunFam" id="3.40.50.2000:FF:000037">
    <property type="entry name" value="Glycosyltransferase"/>
    <property type="match status" value="1"/>
</dbReference>
<reference evidence="5 6" key="1">
    <citation type="journal article" date="2014" name="PLoS ONE">
        <title>Global Analysis of Gene Expression Profiles in Physic Nut (Jatropha curcas L.) Seedlings Exposed to Salt Stress.</title>
        <authorList>
            <person name="Zhang L."/>
            <person name="Zhang C."/>
            <person name="Wu P."/>
            <person name="Chen Y."/>
            <person name="Li M."/>
            <person name="Jiang H."/>
            <person name="Wu G."/>
        </authorList>
    </citation>
    <scope>NUCLEOTIDE SEQUENCE [LARGE SCALE GENOMIC DNA]</scope>
    <source>
        <strain evidence="6">cv. GZQX0401</strain>
        <tissue evidence="5">Young leaves</tissue>
    </source>
</reference>
<dbReference type="GO" id="GO:0035251">
    <property type="term" value="F:UDP-glucosyltransferase activity"/>
    <property type="evidence" value="ECO:0007669"/>
    <property type="project" value="InterPro"/>
</dbReference>
<dbReference type="AlphaFoldDB" id="A0A067K433"/>
<dbReference type="InterPro" id="IPR058980">
    <property type="entry name" value="Glyco_transf_N"/>
</dbReference>
<keyword evidence="3" id="KW-0808">Transferase</keyword>
<dbReference type="Proteomes" id="UP000027138">
    <property type="component" value="Unassembled WGS sequence"/>
</dbReference>
<dbReference type="Pfam" id="PF00201">
    <property type="entry name" value="UDPGT"/>
    <property type="match status" value="1"/>
</dbReference>
<dbReference type="InterPro" id="IPR050481">
    <property type="entry name" value="UDP-glycosyltransf_plant"/>
</dbReference>
<keyword evidence="6" id="KW-1185">Reference proteome</keyword>
<dbReference type="PANTHER" id="PTHR48049:SF60">
    <property type="entry name" value="UDP-GLYCOSYLTRANSFERASE 91B1"/>
    <property type="match status" value="1"/>
</dbReference>
<dbReference type="CDD" id="cd03784">
    <property type="entry name" value="GT1_Gtf-like"/>
    <property type="match status" value="1"/>
</dbReference>
<evidence type="ECO:0000313" key="5">
    <source>
        <dbReference type="EMBL" id="KDP29783.1"/>
    </source>
</evidence>
<organism evidence="5 6">
    <name type="scientific">Jatropha curcas</name>
    <name type="common">Barbados nut</name>
    <dbReference type="NCBI Taxonomy" id="180498"/>
    <lineage>
        <taxon>Eukaryota</taxon>
        <taxon>Viridiplantae</taxon>
        <taxon>Streptophyta</taxon>
        <taxon>Embryophyta</taxon>
        <taxon>Tracheophyta</taxon>
        <taxon>Spermatophyta</taxon>
        <taxon>Magnoliopsida</taxon>
        <taxon>eudicotyledons</taxon>
        <taxon>Gunneridae</taxon>
        <taxon>Pentapetalae</taxon>
        <taxon>rosids</taxon>
        <taxon>fabids</taxon>
        <taxon>Malpighiales</taxon>
        <taxon>Euphorbiaceae</taxon>
        <taxon>Crotonoideae</taxon>
        <taxon>Jatropheae</taxon>
        <taxon>Jatropha</taxon>
    </lineage>
</organism>
<dbReference type="Gene3D" id="3.40.50.2000">
    <property type="entry name" value="Glycogen Phosphorylase B"/>
    <property type="match status" value="2"/>
</dbReference>
<gene>
    <name evidence="5" type="ORF">JCGZ_18718</name>
</gene>
<dbReference type="OrthoDB" id="5835829at2759"/>
<sequence length="465" mass="52277">MTETKKLHVALFPWLAFGHIIPYLKVAKHIAQKGHKISFISTPRNIQRLPKIPPNLSSNIHFISLPLPQVDNLPPDAEATMDIPTNKIPYLKIAYDGLKEPLFQFLKTSAPDWIIYDFAAYWLPPITSDLGISSAFFSIFSAWTMAFLASSSSAMINGDDERTRPEDFTVPPKWVPFPSKVAYRIHEAKRAFEHFEVNDSGLSDMYRLGTVMAAVDVLAVRSCFELEADHLKLFEQLHGKPVLPIGLLPPSDLDVTGGDDETWLKICGWLDKQNKGSVVYIAFGSELEVSQKDLNDLALGLELSGLPFFWTLRKQGNSFELPDGFEERVKGRGIVWTSWVPQLRILGHESVGGFLTHCGLSSVVEALNFGLALILFPVSIDQGLNARVFEEKKLGVEVKRNEQDGSFTKESLAESLMLAMDNEKGKLYRESTNEMRKLITNREVHNGCIDQFVEFLQTHRVGSRE</sequence>
<evidence type="ECO:0000256" key="3">
    <source>
        <dbReference type="ARBA" id="ARBA00022679"/>
    </source>
</evidence>
<evidence type="ECO:0000256" key="2">
    <source>
        <dbReference type="ARBA" id="ARBA00022676"/>
    </source>
</evidence>